<dbReference type="PANTHER" id="PTHR30619:SF1">
    <property type="entry name" value="RECOMBINATION PROTEIN 2"/>
    <property type="match status" value="1"/>
</dbReference>
<evidence type="ECO:0000256" key="1">
    <source>
        <dbReference type="ARBA" id="ARBA00004651"/>
    </source>
</evidence>
<evidence type="ECO:0000256" key="3">
    <source>
        <dbReference type="ARBA" id="ARBA00022692"/>
    </source>
</evidence>
<feature type="transmembrane region" description="Helical" evidence="6">
    <location>
        <begin position="386"/>
        <end position="410"/>
    </location>
</feature>
<comment type="caution">
    <text evidence="8">The sequence shown here is derived from an EMBL/GenBank/DDBJ whole genome shotgun (WGS) entry which is preliminary data.</text>
</comment>
<evidence type="ECO:0000256" key="4">
    <source>
        <dbReference type="ARBA" id="ARBA00022989"/>
    </source>
</evidence>
<keyword evidence="9" id="KW-1185">Reference proteome</keyword>
<feature type="transmembrane region" description="Helical" evidence="6">
    <location>
        <begin position="7"/>
        <end position="32"/>
    </location>
</feature>
<dbReference type="Proteomes" id="UP000295689">
    <property type="component" value="Unassembled WGS sequence"/>
</dbReference>
<dbReference type="SUPFAM" id="SSF56281">
    <property type="entry name" value="Metallo-hydrolase/oxidoreductase"/>
    <property type="match status" value="1"/>
</dbReference>
<feature type="transmembrane region" description="Helical" evidence="6">
    <location>
        <begin position="454"/>
        <end position="472"/>
    </location>
</feature>
<dbReference type="Pfam" id="PF00753">
    <property type="entry name" value="Lactamase_B"/>
    <property type="match status" value="1"/>
</dbReference>
<dbReference type="InterPro" id="IPR052159">
    <property type="entry name" value="Competence_DNA_uptake"/>
</dbReference>
<dbReference type="GO" id="GO:0030420">
    <property type="term" value="P:establishment of competence for transformation"/>
    <property type="evidence" value="ECO:0007669"/>
    <property type="project" value="InterPro"/>
</dbReference>
<evidence type="ECO:0000313" key="9">
    <source>
        <dbReference type="Proteomes" id="UP000295689"/>
    </source>
</evidence>
<evidence type="ECO:0000256" key="5">
    <source>
        <dbReference type="ARBA" id="ARBA00023136"/>
    </source>
</evidence>
<comment type="subcellular location">
    <subcellularLocation>
        <location evidence="1">Cell membrane</location>
        <topology evidence="1">Multi-pass membrane protein</topology>
    </subcellularLocation>
</comment>
<name>A0A4R2BCL6_9BACI</name>
<dbReference type="SMART" id="SM00849">
    <property type="entry name" value="Lactamase_B"/>
    <property type="match status" value="1"/>
</dbReference>
<dbReference type="NCBIfam" id="TIGR00361">
    <property type="entry name" value="ComEC_Rec2"/>
    <property type="match status" value="1"/>
</dbReference>
<accession>A0A4R2BCL6</accession>
<dbReference type="InterPro" id="IPR025405">
    <property type="entry name" value="DUF4131"/>
</dbReference>
<dbReference type="Gene3D" id="3.60.15.10">
    <property type="entry name" value="Ribonuclease Z/Hydroxyacylglutathione hydrolase-like"/>
    <property type="match status" value="1"/>
</dbReference>
<evidence type="ECO:0000313" key="8">
    <source>
        <dbReference type="EMBL" id="TCN24641.1"/>
    </source>
</evidence>
<dbReference type="EMBL" id="SLVV01000007">
    <property type="protein sequence ID" value="TCN24641.1"/>
    <property type="molecule type" value="Genomic_DNA"/>
</dbReference>
<gene>
    <name evidence="8" type="ORF">EV146_107349</name>
</gene>
<feature type="transmembrane region" description="Helical" evidence="6">
    <location>
        <begin position="237"/>
        <end position="257"/>
    </location>
</feature>
<proteinExistence type="predicted"/>
<evidence type="ECO:0000256" key="6">
    <source>
        <dbReference type="SAM" id="Phobius"/>
    </source>
</evidence>
<dbReference type="InterPro" id="IPR001279">
    <property type="entry name" value="Metallo-B-lactamas"/>
</dbReference>
<dbReference type="Pfam" id="PF03772">
    <property type="entry name" value="Competence"/>
    <property type="match status" value="1"/>
</dbReference>
<evidence type="ECO:0000259" key="7">
    <source>
        <dbReference type="SMART" id="SM00849"/>
    </source>
</evidence>
<reference evidence="8 9" key="1">
    <citation type="journal article" date="2015" name="Stand. Genomic Sci.">
        <title>Genomic Encyclopedia of Bacterial and Archaeal Type Strains, Phase III: the genomes of soil and plant-associated and newly described type strains.</title>
        <authorList>
            <person name="Whitman W.B."/>
            <person name="Woyke T."/>
            <person name="Klenk H.P."/>
            <person name="Zhou Y."/>
            <person name="Lilburn T.G."/>
            <person name="Beck B.J."/>
            <person name="De Vos P."/>
            <person name="Vandamme P."/>
            <person name="Eisen J.A."/>
            <person name="Garrity G."/>
            <person name="Hugenholtz P."/>
            <person name="Kyrpides N.C."/>
        </authorList>
    </citation>
    <scope>NUCLEOTIDE SEQUENCE [LARGE SCALE GENOMIC DNA]</scope>
    <source>
        <strain evidence="8 9">CV53</strain>
    </source>
</reference>
<keyword evidence="2" id="KW-1003">Cell membrane</keyword>
<sequence>MKGKLIYAAAVALIGIFAGFQEFYLHALVFIFFCSYLCYSEKFFIKQLVPLLVVFIIFSGAAFLENSTRKTALTGEEKDFLLSLPDGVQVDGDKLTAGAVIKPDGERIMLNYKLRSPQEKQQVKESLYPGTWCRVSGTLRKPNQARNPNAFDYQQYLQNQHIFWILNGDVLDLQTCAEKEDGLLTALKKVRHKQVNRLEGILTKESGAITAALLFGDRRLMNPETIENYEATGTVHLLAISGLHVALLSGMCFYLLIKVGVTRQKAEYILMAALPLYAVLTGLAPPVNRSVIMLLLFLLARRYRLHLSSIDVLSSAFLLLTFFSPSIIYDPGFQLSFLVSLSLILSSGMIARCSLALSKLTVISFISQLSSMPVILTNFYEISVISILANLVFVPLFSFVILPFVLIVYLVQLTIPLAARPFLMLLEAIIDLTNQLSSRFSDFPAATIITGKPALWLLLFYMASILVFFLKWEKGKSKAHILLVLAPFIFQIAFPYVSPYGKVVFIDVGQGDSILIQLPNNQGTYLIDTGGTIGFSKEKWQVKRRTFETGKDILLPYLKSEGIRKIDKLVLTHGDADHIGGAASLLKELEIGEILLPVSAERSSLEKELYTLAKRKKIEFKSIKAGKSWAAGNADFIVVSPASTQEDKNEGSIVLWAAFGGKTWLFTGDMGENGEKQLLERIPGIKADVLKLGHHGSKTSSSELFLDRIAPKTAIISAGLENRYNHPHAEVLSRLENRKIPVYRTDQHGAVIFTFKDKSGTFHTWLP</sequence>
<keyword evidence="4 6" id="KW-1133">Transmembrane helix</keyword>
<feature type="transmembrane region" description="Helical" evidence="6">
    <location>
        <begin position="312"/>
        <end position="329"/>
    </location>
</feature>
<feature type="domain" description="Metallo-beta-lactamase" evidence="7">
    <location>
        <begin position="510"/>
        <end position="720"/>
    </location>
</feature>
<dbReference type="Pfam" id="PF13567">
    <property type="entry name" value="DUF4131"/>
    <property type="match status" value="1"/>
</dbReference>
<dbReference type="InterPro" id="IPR004477">
    <property type="entry name" value="ComEC_N"/>
</dbReference>
<dbReference type="PANTHER" id="PTHR30619">
    <property type="entry name" value="DNA INTERNALIZATION/COMPETENCE PROTEIN COMEC/REC2"/>
    <property type="match status" value="1"/>
</dbReference>
<dbReference type="AlphaFoldDB" id="A0A4R2BCL6"/>
<keyword evidence="5 6" id="KW-0472">Membrane</keyword>
<dbReference type="RefSeq" id="WP_132007591.1">
    <property type="nucleotide sequence ID" value="NZ_JABUHM010000005.1"/>
</dbReference>
<dbReference type="InterPro" id="IPR004797">
    <property type="entry name" value="Competence_ComEC/Rec2"/>
</dbReference>
<keyword evidence="3 6" id="KW-0812">Transmembrane</keyword>
<dbReference type="NCBIfam" id="TIGR00360">
    <property type="entry name" value="ComEC_N-term"/>
    <property type="match status" value="1"/>
</dbReference>
<organism evidence="8 9">
    <name type="scientific">Mesobacillus foraminis</name>
    <dbReference type="NCBI Taxonomy" id="279826"/>
    <lineage>
        <taxon>Bacteria</taxon>
        <taxon>Bacillati</taxon>
        <taxon>Bacillota</taxon>
        <taxon>Bacilli</taxon>
        <taxon>Bacillales</taxon>
        <taxon>Bacillaceae</taxon>
        <taxon>Mesobacillus</taxon>
    </lineage>
</organism>
<feature type="transmembrane region" description="Helical" evidence="6">
    <location>
        <begin position="479"/>
        <end position="497"/>
    </location>
</feature>
<feature type="transmembrane region" description="Helical" evidence="6">
    <location>
        <begin position="277"/>
        <end position="300"/>
    </location>
</feature>
<feature type="transmembrane region" description="Helical" evidence="6">
    <location>
        <begin position="44"/>
        <end position="64"/>
    </location>
</feature>
<dbReference type="GO" id="GO:0005886">
    <property type="term" value="C:plasma membrane"/>
    <property type="evidence" value="ECO:0007669"/>
    <property type="project" value="UniProtKB-SubCell"/>
</dbReference>
<dbReference type="InterPro" id="IPR035681">
    <property type="entry name" value="ComA-like_MBL"/>
</dbReference>
<dbReference type="CDD" id="cd07731">
    <property type="entry name" value="ComA-like_MBL-fold"/>
    <property type="match status" value="1"/>
</dbReference>
<evidence type="ECO:0000256" key="2">
    <source>
        <dbReference type="ARBA" id="ARBA00022475"/>
    </source>
</evidence>
<dbReference type="InterPro" id="IPR036866">
    <property type="entry name" value="RibonucZ/Hydroxyglut_hydro"/>
</dbReference>
<protein>
    <submittedName>
        <fullName evidence="8">Competence protein ComEC</fullName>
    </submittedName>
</protein>